<dbReference type="EMBL" id="JANPWZ010002443">
    <property type="protein sequence ID" value="KAJ3558723.1"/>
    <property type="molecule type" value="Genomic_DNA"/>
</dbReference>
<dbReference type="InterPro" id="IPR000719">
    <property type="entry name" value="Prot_kinase_dom"/>
</dbReference>
<dbReference type="Gene3D" id="1.10.510.10">
    <property type="entry name" value="Transferase(Phosphotransferase) domain 1"/>
    <property type="match status" value="1"/>
</dbReference>
<evidence type="ECO:0000313" key="5">
    <source>
        <dbReference type="Proteomes" id="UP001148614"/>
    </source>
</evidence>
<organism evidence="4 5">
    <name type="scientific">Xylaria arbuscula</name>
    <dbReference type="NCBI Taxonomy" id="114810"/>
    <lineage>
        <taxon>Eukaryota</taxon>
        <taxon>Fungi</taxon>
        <taxon>Dikarya</taxon>
        <taxon>Ascomycota</taxon>
        <taxon>Pezizomycotina</taxon>
        <taxon>Sordariomycetes</taxon>
        <taxon>Xylariomycetidae</taxon>
        <taxon>Xylariales</taxon>
        <taxon>Xylariaceae</taxon>
        <taxon>Xylaria</taxon>
    </lineage>
</organism>
<name>A0A9W8N6B2_9PEZI</name>
<evidence type="ECO:0000256" key="1">
    <source>
        <dbReference type="PROSITE-ProRule" id="PRU10141"/>
    </source>
</evidence>
<dbReference type="GO" id="GO:0005524">
    <property type="term" value="F:ATP binding"/>
    <property type="evidence" value="ECO:0007669"/>
    <property type="project" value="UniProtKB-UniRule"/>
</dbReference>
<gene>
    <name evidence="4" type="ORF">NPX13_g9655</name>
</gene>
<keyword evidence="1" id="KW-0067">ATP-binding</keyword>
<keyword evidence="1" id="KW-0547">Nucleotide-binding</keyword>
<dbReference type="VEuPathDB" id="FungiDB:F4678DRAFT_454852"/>
<keyword evidence="5" id="KW-1185">Reference proteome</keyword>
<feature type="binding site" evidence="1">
    <location>
        <position position="143"/>
    </location>
    <ligand>
        <name>ATP</name>
        <dbReference type="ChEBI" id="CHEBI:30616"/>
    </ligand>
</feature>
<dbReference type="InterPro" id="IPR017441">
    <property type="entry name" value="Protein_kinase_ATP_BS"/>
</dbReference>
<feature type="region of interest" description="Disordered" evidence="2">
    <location>
        <begin position="190"/>
        <end position="265"/>
    </location>
</feature>
<dbReference type="Proteomes" id="UP001148614">
    <property type="component" value="Unassembled WGS sequence"/>
</dbReference>
<feature type="domain" description="Protein kinase" evidence="3">
    <location>
        <begin position="110"/>
        <end position="537"/>
    </location>
</feature>
<dbReference type="InterPro" id="IPR011009">
    <property type="entry name" value="Kinase-like_dom_sf"/>
</dbReference>
<dbReference type="PROSITE" id="PS50011">
    <property type="entry name" value="PROTEIN_KINASE_DOM"/>
    <property type="match status" value="1"/>
</dbReference>
<dbReference type="PROSITE" id="PS00107">
    <property type="entry name" value="PROTEIN_KINASE_ATP"/>
    <property type="match status" value="1"/>
</dbReference>
<feature type="compositionally biased region" description="Acidic residues" evidence="2">
    <location>
        <begin position="198"/>
        <end position="213"/>
    </location>
</feature>
<feature type="compositionally biased region" description="Basic residues" evidence="2">
    <location>
        <begin position="237"/>
        <end position="257"/>
    </location>
</feature>
<accession>A0A9W8N6B2</accession>
<comment type="caution">
    <text evidence="4">The sequence shown here is derived from an EMBL/GenBank/DDBJ whole genome shotgun (WGS) entry which is preliminary data.</text>
</comment>
<dbReference type="AlphaFoldDB" id="A0A9W8N6B2"/>
<proteinExistence type="predicted"/>
<reference evidence="4" key="1">
    <citation type="submission" date="2022-07" db="EMBL/GenBank/DDBJ databases">
        <title>Genome Sequence of Xylaria arbuscula.</title>
        <authorList>
            <person name="Buettner E."/>
        </authorList>
    </citation>
    <scope>NUCLEOTIDE SEQUENCE</scope>
    <source>
        <strain evidence="4">VT107</strain>
    </source>
</reference>
<evidence type="ECO:0000256" key="2">
    <source>
        <dbReference type="SAM" id="MobiDB-lite"/>
    </source>
</evidence>
<dbReference type="SUPFAM" id="SSF56112">
    <property type="entry name" value="Protein kinase-like (PK-like)"/>
    <property type="match status" value="1"/>
</dbReference>
<evidence type="ECO:0000313" key="4">
    <source>
        <dbReference type="EMBL" id="KAJ3558723.1"/>
    </source>
</evidence>
<protein>
    <recommendedName>
        <fullName evidence="3">Protein kinase domain-containing protein</fullName>
    </recommendedName>
</protein>
<dbReference type="GO" id="GO:0004672">
    <property type="term" value="F:protein kinase activity"/>
    <property type="evidence" value="ECO:0007669"/>
    <property type="project" value="InterPro"/>
</dbReference>
<evidence type="ECO:0000259" key="3">
    <source>
        <dbReference type="PROSITE" id="PS50011"/>
    </source>
</evidence>
<sequence>MVLTWAERLQFGGFKFDQYRTARWNGLSDNEAEDWREVWELRRLPFAGAARQPRPGRMRHRNQPIRAHAGERPGLMQFMPLDNDDRDIWELVRDRYRTAQEYFFDNPRGLTLVKALGYGGNGLVIKCEYKRDALAPILTFVLKMALTDWDASEIYDEEVTTEKFNRAAHIVQVIPRSKVGMPEQTRHILHTPLVWEDSSTEEEDSGDDSYGDEPTEKVLNARKSRAQQQTQEDRQARERRHARRQRRLRRLTRRRRREMLNPNPDPRFQVDRKDFLLLEFIENGDLEGFLKRVDLQEKDIPNRVLWAFWLCLTQACLGMQYPPRKFHAGRHEAHPVQKPDGSPDYDISAVTGKRLGEDLFEKEPAPRRRWAVKRWVHFDLDIKNILIGSLDVGTAGDNEHVLVLRLKVADFGLANEVKPNKTNVYYNTLRHFAKWGHFAPEQFGAEWDYIKRKPKPPAAPAGAPAGGAPPPVVIVIDDPDDDDDPLIKANGDEISEQPIAGNYGSHTNVWCIGLVSQLSLLTYNRLPTPSVMQHIVY</sequence>